<evidence type="ECO:0000313" key="2">
    <source>
        <dbReference type="EMBL" id="KZV15960.1"/>
    </source>
</evidence>
<proteinExistence type="predicted"/>
<feature type="compositionally biased region" description="Basic residues" evidence="1">
    <location>
        <begin position="242"/>
        <end position="256"/>
    </location>
</feature>
<feature type="compositionally biased region" description="Basic and acidic residues" evidence="1">
    <location>
        <begin position="137"/>
        <end position="150"/>
    </location>
</feature>
<feature type="compositionally biased region" description="Basic and acidic residues" evidence="1">
    <location>
        <begin position="231"/>
        <end position="241"/>
    </location>
</feature>
<dbReference type="PANTHER" id="PTHR33971:SF1">
    <property type="entry name" value="OS02G0743600 PROTEIN"/>
    <property type="match status" value="1"/>
</dbReference>
<gene>
    <name evidence="2" type="ORF">F511_25377</name>
</gene>
<dbReference type="AlphaFoldDB" id="A0A2Z7AAI0"/>
<feature type="region of interest" description="Disordered" evidence="1">
    <location>
        <begin position="65"/>
        <end position="256"/>
    </location>
</feature>
<feature type="compositionally biased region" description="Pro residues" evidence="1">
    <location>
        <begin position="182"/>
        <end position="203"/>
    </location>
</feature>
<dbReference type="Proteomes" id="UP000250235">
    <property type="component" value="Unassembled WGS sequence"/>
</dbReference>
<sequence length="256" mass="28447">MSYLPLGHHVAAGEIDHFEDCDPSHYAGGYDIDLTYGHSLPPSYETCYPRKTSASDHPLFASHTKPDAAEAPGREFNSYPRPGHPATADGRVYGGPKPNYGFQPGCGASGHASPEPGYGSGYSMNPPSSEFGSSHGRSYEYENPRRKPDYGEFGYRPGMGKLVSDFGGSRHGSGHGGWPEKPSYPRPSYPEPNCPIPSYPEPSYPRNYPEPSYPPNYPELSYPHGYGPQSYEREISDYEERKHHHSHGRGHHYRRQ</sequence>
<feature type="compositionally biased region" description="Polar residues" evidence="1">
    <location>
        <begin position="122"/>
        <end position="136"/>
    </location>
</feature>
<dbReference type="GO" id="GO:0070300">
    <property type="term" value="F:phosphatidic acid binding"/>
    <property type="evidence" value="ECO:0007669"/>
    <property type="project" value="InterPro"/>
</dbReference>
<reference evidence="2 3" key="1">
    <citation type="journal article" date="2015" name="Proc. Natl. Acad. Sci. U.S.A.">
        <title>The resurrection genome of Boea hygrometrica: A blueprint for survival of dehydration.</title>
        <authorList>
            <person name="Xiao L."/>
            <person name="Yang G."/>
            <person name="Zhang L."/>
            <person name="Yang X."/>
            <person name="Zhao S."/>
            <person name="Ji Z."/>
            <person name="Zhou Q."/>
            <person name="Hu M."/>
            <person name="Wang Y."/>
            <person name="Chen M."/>
            <person name="Xu Y."/>
            <person name="Jin H."/>
            <person name="Xiao X."/>
            <person name="Hu G."/>
            <person name="Bao F."/>
            <person name="Hu Y."/>
            <person name="Wan P."/>
            <person name="Li L."/>
            <person name="Deng X."/>
            <person name="Kuang T."/>
            <person name="Xiang C."/>
            <person name="Zhu J.K."/>
            <person name="Oliver M.J."/>
            <person name="He Y."/>
        </authorList>
    </citation>
    <scope>NUCLEOTIDE SEQUENCE [LARGE SCALE GENOMIC DNA]</scope>
    <source>
        <strain evidence="3">cv. XS01</strain>
    </source>
</reference>
<dbReference type="PANTHER" id="PTHR33971">
    <property type="entry name" value="OS06G0232000 PROTEIN"/>
    <property type="match status" value="1"/>
</dbReference>
<evidence type="ECO:0000313" key="3">
    <source>
        <dbReference type="Proteomes" id="UP000250235"/>
    </source>
</evidence>
<keyword evidence="3" id="KW-1185">Reference proteome</keyword>
<accession>A0A2Z7AAI0</accession>
<dbReference type="EMBL" id="KV019592">
    <property type="protein sequence ID" value="KZV15960.1"/>
    <property type="molecule type" value="Genomic_DNA"/>
</dbReference>
<organism evidence="2 3">
    <name type="scientific">Dorcoceras hygrometricum</name>
    <dbReference type="NCBI Taxonomy" id="472368"/>
    <lineage>
        <taxon>Eukaryota</taxon>
        <taxon>Viridiplantae</taxon>
        <taxon>Streptophyta</taxon>
        <taxon>Embryophyta</taxon>
        <taxon>Tracheophyta</taxon>
        <taxon>Spermatophyta</taxon>
        <taxon>Magnoliopsida</taxon>
        <taxon>eudicotyledons</taxon>
        <taxon>Gunneridae</taxon>
        <taxon>Pentapetalae</taxon>
        <taxon>asterids</taxon>
        <taxon>lamiids</taxon>
        <taxon>Lamiales</taxon>
        <taxon>Gesneriaceae</taxon>
        <taxon>Didymocarpoideae</taxon>
        <taxon>Trichosporeae</taxon>
        <taxon>Loxocarpinae</taxon>
        <taxon>Dorcoceras</taxon>
    </lineage>
</organism>
<protein>
    <submittedName>
        <fullName evidence="2">Uncharacterized protein</fullName>
    </submittedName>
</protein>
<evidence type="ECO:0000256" key="1">
    <source>
        <dbReference type="SAM" id="MobiDB-lite"/>
    </source>
</evidence>
<dbReference type="InterPro" id="IPR038943">
    <property type="entry name" value="PLDrp1-like"/>
</dbReference>
<name>A0A2Z7AAI0_9LAMI</name>